<feature type="transmembrane region" description="Helical" evidence="7">
    <location>
        <begin position="308"/>
        <end position="329"/>
    </location>
</feature>
<dbReference type="InterPro" id="IPR011014">
    <property type="entry name" value="MscS_channel_TM-2"/>
</dbReference>
<dbReference type="SUPFAM" id="SSF82861">
    <property type="entry name" value="Mechanosensitive channel protein MscS (YggB), transmembrane region"/>
    <property type="match status" value="1"/>
</dbReference>
<gene>
    <name evidence="10" type="ORF">COR50_06150</name>
</gene>
<feature type="transmembrane region" description="Helical" evidence="7">
    <location>
        <begin position="617"/>
        <end position="646"/>
    </location>
</feature>
<dbReference type="EMBL" id="CP023777">
    <property type="protein sequence ID" value="ATL46791.1"/>
    <property type="molecule type" value="Genomic_DNA"/>
</dbReference>
<protein>
    <recommendedName>
        <fullName evidence="12">Mechanosensitive ion channel protein</fullName>
    </recommendedName>
</protein>
<feature type="domain" description="Mechanosensitive ion channel MscS C-terminal" evidence="9">
    <location>
        <begin position="707"/>
        <end position="789"/>
    </location>
</feature>
<sequence>MNVFRLLLVYLVVIIPLLPQIGLAQGISDTLEKKQHQVAKDVAAVTADTSLSTLLTNIENITRMLNRVNNTMRRGFDTSNISGELPRSERLVEVIENNVQGRSYILNMRSVHALQVILLEMEEVNRGWQSSLEDYNKQISGMTSEIKSILTDSLLFSLPRDPKLKQLYFAQLEQLDKKWRQADTANRNILLRLGLLQNRVAMNYINITNLLDEVDYRIKTARKTIWNREEKDLFKISPGDYKVQIMDNLRVSMTANNRVFDYYYRYNWKTQIMNALIALAFFCWVQFNLRRIAKKYPGDNSIWVNVSYLRKSVFFSTLLVIFAIGPFVYENPPIIYLEMMWMIQGITVTILCWTLWPRWFKNYWICLLGLYLVIAFFNLLLQSSFTERWIQFTVQVLSITISIIYLVKHARQPFRIRKETANAIVTLAILLLLLATGCNLFGRVMLAKFLTVAALFSMISAEVLVVVVKIILEAIYLHIEANKDTSRMAAFFDYNKIKESLKYLLYFAVSILWMVTLTRNLNLYDIVHGEVARFLSVERKIGNSSFSFSSILIFFVVIAVAVYVSKLMKYLFGGSQKSGGTAKPRWGNAVLLLRIVILGSGIFVAFAASGIPFDKLTIIIGALGVGIGFGLQNIVNNLVSGIILAFERPIQIGDIIDVGNKSGTVKEIGIRASKIETFEGSEIIIPNGDLISQHLTNWTLSNRTRRVDIVVGVAYGSDLKLVKTLLTGILEQQEHIFINPAPLIFLKDLGESSIDFQLFFWLDISNMLGTKSEVLDKIYYTLQQHNIEIPFPQRDVHLKYPSPTDETKSAGNE</sequence>
<dbReference type="Gene3D" id="3.30.70.100">
    <property type="match status" value="1"/>
</dbReference>
<dbReference type="InterPro" id="IPR049278">
    <property type="entry name" value="MS_channel_C"/>
</dbReference>
<dbReference type="Gene3D" id="2.30.30.60">
    <property type="match status" value="1"/>
</dbReference>
<dbReference type="InterPro" id="IPR023408">
    <property type="entry name" value="MscS_beta-dom_sf"/>
</dbReference>
<evidence type="ECO:0000259" key="9">
    <source>
        <dbReference type="Pfam" id="PF21082"/>
    </source>
</evidence>
<feature type="transmembrane region" description="Helical" evidence="7">
    <location>
        <begin position="454"/>
        <end position="479"/>
    </location>
</feature>
<keyword evidence="4 7" id="KW-0812">Transmembrane</keyword>
<evidence type="ECO:0000256" key="4">
    <source>
        <dbReference type="ARBA" id="ARBA00022692"/>
    </source>
</evidence>
<evidence type="ECO:0000256" key="1">
    <source>
        <dbReference type="ARBA" id="ARBA00004651"/>
    </source>
</evidence>
<comment type="subcellular location">
    <subcellularLocation>
        <location evidence="1">Cell membrane</location>
        <topology evidence="1">Multi-pass membrane protein</topology>
    </subcellularLocation>
</comment>
<dbReference type="AlphaFoldDB" id="A0A291QSA8"/>
<feature type="transmembrane region" description="Helical" evidence="7">
    <location>
        <begin position="268"/>
        <end position="287"/>
    </location>
</feature>
<feature type="domain" description="Mechanosensitive ion channel MscS" evidence="8">
    <location>
        <begin position="633"/>
        <end position="699"/>
    </location>
</feature>
<dbReference type="PANTHER" id="PTHR30347:SF1">
    <property type="entry name" value="MECHANOSENSITIVE CHANNEL MSCK"/>
    <property type="match status" value="1"/>
</dbReference>
<dbReference type="Gene3D" id="1.10.287.1260">
    <property type="match status" value="1"/>
</dbReference>
<dbReference type="SUPFAM" id="SSF82689">
    <property type="entry name" value="Mechanosensitive channel protein MscS (YggB), C-terminal domain"/>
    <property type="match status" value="1"/>
</dbReference>
<evidence type="ECO:0000256" key="7">
    <source>
        <dbReference type="SAM" id="Phobius"/>
    </source>
</evidence>
<dbReference type="InterPro" id="IPR006685">
    <property type="entry name" value="MscS_channel_2nd"/>
</dbReference>
<dbReference type="GO" id="GO:0005886">
    <property type="term" value="C:plasma membrane"/>
    <property type="evidence" value="ECO:0007669"/>
    <property type="project" value="UniProtKB-SubCell"/>
</dbReference>
<dbReference type="Pfam" id="PF00924">
    <property type="entry name" value="MS_channel_2nd"/>
    <property type="match status" value="1"/>
</dbReference>
<dbReference type="InterPro" id="IPR010920">
    <property type="entry name" value="LSM_dom_sf"/>
</dbReference>
<evidence type="ECO:0008006" key="12">
    <source>
        <dbReference type="Google" id="ProtNLM"/>
    </source>
</evidence>
<feature type="transmembrane region" description="Helical" evidence="7">
    <location>
        <begin position="541"/>
        <end position="565"/>
    </location>
</feature>
<evidence type="ECO:0000313" key="11">
    <source>
        <dbReference type="Proteomes" id="UP000220133"/>
    </source>
</evidence>
<dbReference type="GO" id="GO:0008381">
    <property type="term" value="F:mechanosensitive monoatomic ion channel activity"/>
    <property type="evidence" value="ECO:0007669"/>
    <property type="project" value="UniProtKB-ARBA"/>
</dbReference>
<dbReference type="KEGG" id="cbae:COR50_06150"/>
<dbReference type="PANTHER" id="PTHR30347">
    <property type="entry name" value="POTASSIUM CHANNEL RELATED"/>
    <property type="match status" value="1"/>
</dbReference>
<name>A0A291QSA8_9BACT</name>
<feature type="transmembrane region" description="Helical" evidence="7">
    <location>
        <begin position="420"/>
        <end position="442"/>
    </location>
</feature>
<evidence type="ECO:0000313" key="10">
    <source>
        <dbReference type="EMBL" id="ATL46791.1"/>
    </source>
</evidence>
<keyword evidence="3" id="KW-1003">Cell membrane</keyword>
<feature type="transmembrane region" description="Helical" evidence="7">
    <location>
        <begin position="335"/>
        <end position="356"/>
    </location>
</feature>
<feature type="transmembrane region" description="Helical" evidence="7">
    <location>
        <begin position="500"/>
        <end position="521"/>
    </location>
</feature>
<accession>A0A291QSA8</accession>
<keyword evidence="6 7" id="KW-0472">Membrane</keyword>
<evidence type="ECO:0000256" key="3">
    <source>
        <dbReference type="ARBA" id="ARBA00022475"/>
    </source>
</evidence>
<reference evidence="10 11" key="1">
    <citation type="submission" date="2017-10" db="EMBL/GenBank/DDBJ databases">
        <title>Paenichitinophaga pekingensis gen. nov., sp. nov., isolated from activated sludge.</title>
        <authorList>
            <person name="Jin D."/>
            <person name="Kong X."/>
            <person name="Deng Y."/>
            <person name="Bai Z."/>
        </authorList>
    </citation>
    <scope>NUCLEOTIDE SEQUENCE [LARGE SCALE GENOMIC DNA]</scope>
    <source>
        <strain evidence="10 11">13</strain>
    </source>
</reference>
<dbReference type="Pfam" id="PF21082">
    <property type="entry name" value="MS_channel_3rd"/>
    <property type="match status" value="1"/>
</dbReference>
<organism evidence="10 11">
    <name type="scientific">Chitinophaga caeni</name>
    <dbReference type="NCBI Taxonomy" id="2029983"/>
    <lineage>
        <taxon>Bacteria</taxon>
        <taxon>Pseudomonadati</taxon>
        <taxon>Bacteroidota</taxon>
        <taxon>Chitinophagia</taxon>
        <taxon>Chitinophagales</taxon>
        <taxon>Chitinophagaceae</taxon>
        <taxon>Chitinophaga</taxon>
    </lineage>
</organism>
<evidence type="ECO:0000256" key="2">
    <source>
        <dbReference type="ARBA" id="ARBA00008017"/>
    </source>
</evidence>
<evidence type="ECO:0000259" key="8">
    <source>
        <dbReference type="Pfam" id="PF00924"/>
    </source>
</evidence>
<dbReference type="SUPFAM" id="SSF50182">
    <property type="entry name" value="Sm-like ribonucleoproteins"/>
    <property type="match status" value="1"/>
</dbReference>
<dbReference type="InterPro" id="IPR011066">
    <property type="entry name" value="MscS_channel_C_sf"/>
</dbReference>
<keyword evidence="11" id="KW-1185">Reference proteome</keyword>
<comment type="similarity">
    <text evidence="2">Belongs to the MscS (TC 1.A.23) family.</text>
</comment>
<dbReference type="OrthoDB" id="9809206at2"/>
<feature type="transmembrane region" description="Helical" evidence="7">
    <location>
        <begin position="389"/>
        <end position="408"/>
    </location>
</feature>
<feature type="transmembrane region" description="Helical" evidence="7">
    <location>
        <begin position="363"/>
        <end position="383"/>
    </location>
</feature>
<keyword evidence="5 7" id="KW-1133">Transmembrane helix</keyword>
<proteinExistence type="inferred from homology"/>
<dbReference type="RefSeq" id="WP_098193178.1">
    <property type="nucleotide sequence ID" value="NZ_CP023777.1"/>
</dbReference>
<feature type="transmembrane region" description="Helical" evidence="7">
    <location>
        <begin position="586"/>
        <end position="611"/>
    </location>
</feature>
<dbReference type="Proteomes" id="UP000220133">
    <property type="component" value="Chromosome"/>
</dbReference>
<evidence type="ECO:0000256" key="5">
    <source>
        <dbReference type="ARBA" id="ARBA00022989"/>
    </source>
</evidence>
<evidence type="ECO:0000256" key="6">
    <source>
        <dbReference type="ARBA" id="ARBA00023136"/>
    </source>
</evidence>
<dbReference type="InterPro" id="IPR052702">
    <property type="entry name" value="MscS-like_channel"/>
</dbReference>